<name>A0A0D0CLQ3_9AGAR</name>
<organism evidence="1 2">
    <name type="scientific">Collybiopsis luxurians FD-317 M1</name>
    <dbReference type="NCBI Taxonomy" id="944289"/>
    <lineage>
        <taxon>Eukaryota</taxon>
        <taxon>Fungi</taxon>
        <taxon>Dikarya</taxon>
        <taxon>Basidiomycota</taxon>
        <taxon>Agaricomycotina</taxon>
        <taxon>Agaricomycetes</taxon>
        <taxon>Agaricomycetidae</taxon>
        <taxon>Agaricales</taxon>
        <taxon>Marasmiineae</taxon>
        <taxon>Omphalotaceae</taxon>
        <taxon>Collybiopsis</taxon>
        <taxon>Collybiopsis luxurians</taxon>
    </lineage>
</organism>
<gene>
    <name evidence="1" type="ORF">GYMLUDRAFT_47307</name>
</gene>
<reference evidence="1 2" key="1">
    <citation type="submission" date="2014-04" db="EMBL/GenBank/DDBJ databases">
        <title>Evolutionary Origins and Diversification of the Mycorrhizal Mutualists.</title>
        <authorList>
            <consortium name="DOE Joint Genome Institute"/>
            <consortium name="Mycorrhizal Genomics Consortium"/>
            <person name="Kohler A."/>
            <person name="Kuo A."/>
            <person name="Nagy L.G."/>
            <person name="Floudas D."/>
            <person name="Copeland A."/>
            <person name="Barry K.W."/>
            <person name="Cichocki N."/>
            <person name="Veneault-Fourrey C."/>
            <person name="LaButti K."/>
            <person name="Lindquist E.A."/>
            <person name="Lipzen A."/>
            <person name="Lundell T."/>
            <person name="Morin E."/>
            <person name="Murat C."/>
            <person name="Riley R."/>
            <person name="Ohm R."/>
            <person name="Sun H."/>
            <person name="Tunlid A."/>
            <person name="Henrissat B."/>
            <person name="Grigoriev I.V."/>
            <person name="Hibbett D.S."/>
            <person name="Martin F."/>
        </authorList>
    </citation>
    <scope>NUCLEOTIDE SEQUENCE [LARGE SCALE GENOMIC DNA]</scope>
    <source>
        <strain evidence="1 2">FD-317 M1</strain>
    </source>
</reference>
<accession>A0A0D0CLQ3</accession>
<evidence type="ECO:0000313" key="2">
    <source>
        <dbReference type="Proteomes" id="UP000053593"/>
    </source>
</evidence>
<dbReference type="Proteomes" id="UP000053593">
    <property type="component" value="Unassembled WGS sequence"/>
</dbReference>
<protein>
    <submittedName>
        <fullName evidence="1">Uncharacterized protein</fullName>
    </submittedName>
</protein>
<dbReference type="AlphaFoldDB" id="A0A0D0CLQ3"/>
<proteinExistence type="predicted"/>
<keyword evidence="2" id="KW-1185">Reference proteome</keyword>
<evidence type="ECO:0000313" key="1">
    <source>
        <dbReference type="EMBL" id="KIK56068.1"/>
    </source>
</evidence>
<dbReference type="EMBL" id="KN834800">
    <property type="protein sequence ID" value="KIK56068.1"/>
    <property type="molecule type" value="Genomic_DNA"/>
</dbReference>
<sequence length="73" mass="8232">MTRLFSPSPLWLKAHGLGIFFFLNGMPPLADECISFTGSPVRPLTRNTVEFDIPCFDLSHALLSCKHIDIELR</sequence>
<dbReference type="HOGENOM" id="CLU_2705056_0_0_1"/>